<proteinExistence type="predicted"/>
<evidence type="ECO:0000313" key="3">
    <source>
        <dbReference type="Proteomes" id="UP000322699"/>
    </source>
</evidence>
<sequence length="117" mass="14407" precursor="true">MTSKFWKAFCAMFAAVALLQAPTLMNTAMGDYYLEEEEWYDPSDWFNGSDYEWEYEDDDSYYEASYYDDGYADDDWFYDSYGDDYDWYDDGYYDDDYDYDYYEDDYDYAEAYDYDLI</sequence>
<gene>
    <name evidence="2" type="ORF">LF1_11830</name>
</gene>
<dbReference type="AlphaFoldDB" id="A0A5B1CEL4"/>
<reference evidence="2 3" key="1">
    <citation type="submission" date="2019-08" db="EMBL/GenBank/DDBJ databases">
        <title>Deep-cultivation of Planctomycetes and their phenomic and genomic characterization uncovers novel biology.</title>
        <authorList>
            <person name="Wiegand S."/>
            <person name="Jogler M."/>
            <person name="Boedeker C."/>
            <person name="Pinto D."/>
            <person name="Vollmers J."/>
            <person name="Rivas-Marin E."/>
            <person name="Kohn T."/>
            <person name="Peeters S.H."/>
            <person name="Heuer A."/>
            <person name="Rast P."/>
            <person name="Oberbeckmann S."/>
            <person name="Bunk B."/>
            <person name="Jeske O."/>
            <person name="Meyerdierks A."/>
            <person name="Storesund J.E."/>
            <person name="Kallscheuer N."/>
            <person name="Luecker S."/>
            <person name="Lage O.M."/>
            <person name="Pohl T."/>
            <person name="Merkel B.J."/>
            <person name="Hornburger P."/>
            <person name="Mueller R.-W."/>
            <person name="Bruemmer F."/>
            <person name="Labrenz M."/>
            <person name="Spormann A.M."/>
            <person name="Op Den Camp H."/>
            <person name="Overmann J."/>
            <person name="Amann R."/>
            <person name="Jetten M.S.M."/>
            <person name="Mascher T."/>
            <person name="Medema M.H."/>
            <person name="Devos D.P."/>
            <person name="Kaster A.-K."/>
            <person name="Ovreas L."/>
            <person name="Rohde M."/>
            <person name="Galperin M.Y."/>
            <person name="Jogler C."/>
        </authorList>
    </citation>
    <scope>NUCLEOTIDE SEQUENCE [LARGE SCALE GENOMIC DNA]</scope>
    <source>
        <strain evidence="2 3">LF1</strain>
    </source>
</reference>
<accession>A0A5B1CEL4</accession>
<dbReference type="EMBL" id="VRLW01000001">
    <property type="protein sequence ID" value="KAA1258661.1"/>
    <property type="molecule type" value="Genomic_DNA"/>
</dbReference>
<evidence type="ECO:0000313" key="2">
    <source>
        <dbReference type="EMBL" id="KAA1258661.1"/>
    </source>
</evidence>
<dbReference type="RefSeq" id="WP_157593955.1">
    <property type="nucleotide sequence ID" value="NZ_LWSK01000076.1"/>
</dbReference>
<dbReference type="Proteomes" id="UP000322699">
    <property type="component" value="Unassembled WGS sequence"/>
</dbReference>
<keyword evidence="1" id="KW-0732">Signal</keyword>
<protein>
    <submittedName>
        <fullName evidence="2">Uncharacterized protein</fullName>
    </submittedName>
</protein>
<feature type="chain" id="PRO_5022826941" evidence="1">
    <location>
        <begin position="21"/>
        <end position="117"/>
    </location>
</feature>
<name>A0A5B1CEL4_9BACT</name>
<comment type="caution">
    <text evidence="2">The sequence shown here is derived from an EMBL/GenBank/DDBJ whole genome shotgun (WGS) entry which is preliminary data.</text>
</comment>
<evidence type="ECO:0000256" key="1">
    <source>
        <dbReference type="SAM" id="SignalP"/>
    </source>
</evidence>
<organism evidence="2 3">
    <name type="scientific">Rubripirellula obstinata</name>
    <dbReference type="NCBI Taxonomy" id="406547"/>
    <lineage>
        <taxon>Bacteria</taxon>
        <taxon>Pseudomonadati</taxon>
        <taxon>Planctomycetota</taxon>
        <taxon>Planctomycetia</taxon>
        <taxon>Pirellulales</taxon>
        <taxon>Pirellulaceae</taxon>
        <taxon>Rubripirellula</taxon>
    </lineage>
</organism>
<keyword evidence="3" id="KW-1185">Reference proteome</keyword>
<feature type="signal peptide" evidence="1">
    <location>
        <begin position="1"/>
        <end position="20"/>
    </location>
</feature>